<dbReference type="AlphaFoldDB" id="A0A4U0UYW9"/>
<evidence type="ECO:0000313" key="11">
    <source>
        <dbReference type="EMBL" id="TKA41438.1"/>
    </source>
</evidence>
<feature type="region of interest" description="Disordered" evidence="10">
    <location>
        <begin position="1"/>
        <end position="139"/>
    </location>
</feature>
<feature type="compositionally biased region" description="Basic and acidic residues" evidence="10">
    <location>
        <begin position="13"/>
        <end position="31"/>
    </location>
</feature>
<sequence length="520" mass="56495">MDPYLSKTNTDIKVTDKRKNQDRSKAVDEPKVSAAELKKRAKADKQARRAAQKEQEGGPAEVAPATNGAHQEHLAQAQGVQQDQKGKVAHAKGLQQPKPSKQGGQEAKQDRGGPSQAQNIPLRSRAAPTAPSKELPKKDNTVVELLSHLYPIQRRPNLAGVSKDVHPAVLALGLQISTYEICGSSARCVAMLLAFKEAIQAYTTPRDTSLPRHLVSHHLSPQIDHLRSCRPLAESMGNAIRWLKKLIVELDPDKLEHEAKDFICEEIDRFVHERITVTDQAIAASARNQIRTGSVVLTYAKSAIVEKTVLQAHEQGTRFRVIVVDSRPLFEGKRLATSLMRAGLEVQYVPFSGLAHVVKDATLVLLGAHSMLSNGRLQSRVGTASIALQAHKADVPVIVCCESVKFSGKVALDSIVLNEIAPPEELLLSAVPEKPHTYPVGAATTAAVGKSAATGKDAPEDDEPAKLKTLHDWNSAANLRLLNPMYDITPAEYIRMVICEYGSVPPSSVPVVHRLANEGM</sequence>
<feature type="compositionally biased region" description="Basic and acidic residues" evidence="10">
    <location>
        <begin position="43"/>
        <end position="56"/>
    </location>
</feature>
<dbReference type="EMBL" id="NAJP01000028">
    <property type="protein sequence ID" value="TKA41438.1"/>
    <property type="molecule type" value="Genomic_DNA"/>
</dbReference>
<keyword evidence="3" id="KW-0963">Cytoplasm</keyword>
<dbReference type="PANTHER" id="PTHR10233">
    <property type="entry name" value="TRANSLATION INITIATION FACTOR EIF-2B"/>
    <property type="match status" value="1"/>
</dbReference>
<evidence type="ECO:0000256" key="10">
    <source>
        <dbReference type="SAM" id="MobiDB-lite"/>
    </source>
</evidence>
<proteinExistence type="inferred from homology"/>
<accession>A0A4U0UYW9</accession>
<dbReference type="Gene3D" id="3.40.50.10470">
    <property type="entry name" value="Translation initiation factor eif-2b, domain 2"/>
    <property type="match status" value="1"/>
</dbReference>
<comment type="similarity">
    <text evidence="2 9">Belongs to the eIF-2B alpha/beta/delta subunits family.</text>
</comment>
<evidence type="ECO:0000256" key="7">
    <source>
        <dbReference type="ARBA" id="ARBA00044356"/>
    </source>
</evidence>
<evidence type="ECO:0000256" key="6">
    <source>
        <dbReference type="ARBA" id="ARBA00044147"/>
    </source>
</evidence>
<dbReference type="OrthoDB" id="10254737at2759"/>
<evidence type="ECO:0000256" key="3">
    <source>
        <dbReference type="ARBA" id="ARBA00022490"/>
    </source>
</evidence>
<dbReference type="InterPro" id="IPR000649">
    <property type="entry name" value="IF-2B-related"/>
</dbReference>
<dbReference type="Proteomes" id="UP000310066">
    <property type="component" value="Unassembled WGS sequence"/>
</dbReference>
<evidence type="ECO:0000256" key="9">
    <source>
        <dbReference type="RuleBase" id="RU003814"/>
    </source>
</evidence>
<protein>
    <recommendedName>
        <fullName evidence="6">Translation initiation factor eIF2B subunit delta</fullName>
    </recommendedName>
    <alternativeName>
        <fullName evidence="7">eIF2B GDP-GTP exchange factor subunit delta</fullName>
    </alternativeName>
</protein>
<evidence type="ECO:0000256" key="1">
    <source>
        <dbReference type="ARBA" id="ARBA00004514"/>
    </source>
</evidence>
<dbReference type="InterPro" id="IPR037171">
    <property type="entry name" value="NagB/RpiA_transferase-like"/>
</dbReference>
<dbReference type="GO" id="GO:0005829">
    <property type="term" value="C:cytosol"/>
    <property type="evidence" value="ECO:0007669"/>
    <property type="project" value="UniProtKB-SubCell"/>
</dbReference>
<dbReference type="PANTHER" id="PTHR10233:SF14">
    <property type="entry name" value="TRANSLATION INITIATION FACTOR EIF-2B SUBUNIT DELTA"/>
    <property type="match status" value="1"/>
</dbReference>
<feature type="compositionally biased region" description="Polar residues" evidence="10">
    <location>
        <begin position="1"/>
        <end position="12"/>
    </location>
</feature>
<comment type="subcellular location">
    <subcellularLocation>
        <location evidence="1">Cytoplasm</location>
        <location evidence="1">Cytosol</location>
    </subcellularLocation>
</comment>
<evidence type="ECO:0000313" key="12">
    <source>
        <dbReference type="Proteomes" id="UP000310066"/>
    </source>
</evidence>
<evidence type="ECO:0000256" key="8">
    <source>
        <dbReference type="ARBA" id="ARBA00046432"/>
    </source>
</evidence>
<dbReference type="Pfam" id="PF01008">
    <property type="entry name" value="IF-2B"/>
    <property type="match status" value="1"/>
</dbReference>
<comment type="subunit">
    <text evidence="8">Component of the translation initiation factor 2B (eIF2B) complex which is a heterodecamer of two sets of five different subunits: alpha, beta, gamma, delta and epsilon. Subunits alpha, beta and delta comprise a regulatory subcomplex and subunits epsilon and gamma comprise a catalytic subcomplex. Within the complex, the hexameric regulatory complex resides at the center, with the two heterodimeric catalytic subcomplexes bound on opposite sides.</text>
</comment>
<gene>
    <name evidence="11" type="ORF">B0A54_06341</name>
</gene>
<organism evidence="11 12">
    <name type="scientific">Friedmanniomyces endolithicus</name>
    <dbReference type="NCBI Taxonomy" id="329885"/>
    <lineage>
        <taxon>Eukaryota</taxon>
        <taxon>Fungi</taxon>
        <taxon>Dikarya</taxon>
        <taxon>Ascomycota</taxon>
        <taxon>Pezizomycotina</taxon>
        <taxon>Dothideomycetes</taxon>
        <taxon>Dothideomycetidae</taxon>
        <taxon>Mycosphaerellales</taxon>
        <taxon>Teratosphaeriaceae</taxon>
        <taxon>Friedmanniomyces</taxon>
    </lineage>
</organism>
<evidence type="ECO:0000256" key="4">
    <source>
        <dbReference type="ARBA" id="ARBA00022540"/>
    </source>
</evidence>
<evidence type="ECO:0000256" key="2">
    <source>
        <dbReference type="ARBA" id="ARBA00007251"/>
    </source>
</evidence>
<keyword evidence="5" id="KW-0648">Protein biosynthesis</keyword>
<evidence type="ECO:0000256" key="5">
    <source>
        <dbReference type="ARBA" id="ARBA00022917"/>
    </source>
</evidence>
<keyword evidence="4" id="KW-0396">Initiation factor</keyword>
<dbReference type="SUPFAM" id="SSF100950">
    <property type="entry name" value="NagB/RpiA/CoA transferase-like"/>
    <property type="match status" value="1"/>
</dbReference>
<dbReference type="STRING" id="329885.A0A4U0UYW9"/>
<dbReference type="GO" id="GO:0003743">
    <property type="term" value="F:translation initiation factor activity"/>
    <property type="evidence" value="ECO:0007669"/>
    <property type="project" value="UniProtKB-KW"/>
</dbReference>
<comment type="caution">
    <text evidence="11">The sequence shown here is derived from an EMBL/GenBank/DDBJ whole genome shotgun (WGS) entry which is preliminary data.</text>
</comment>
<dbReference type="InterPro" id="IPR042529">
    <property type="entry name" value="IF_2B-like_C"/>
</dbReference>
<name>A0A4U0UYW9_9PEZI</name>
<reference evidence="11 12" key="1">
    <citation type="submission" date="2017-03" db="EMBL/GenBank/DDBJ databases">
        <title>Genomes of endolithic fungi from Antarctica.</title>
        <authorList>
            <person name="Coleine C."/>
            <person name="Masonjones S."/>
            <person name="Stajich J.E."/>
        </authorList>
    </citation>
    <scope>NUCLEOTIDE SEQUENCE [LARGE SCALE GENOMIC DNA]</scope>
    <source>
        <strain evidence="11 12">CCFEE 5311</strain>
    </source>
</reference>